<protein>
    <submittedName>
        <fullName evidence="1">Uncharacterized protein</fullName>
    </submittedName>
</protein>
<evidence type="ECO:0000313" key="1">
    <source>
        <dbReference type="EMBL" id="QHT84481.1"/>
    </source>
</evidence>
<name>A0A6C0HUU6_9ZZZZ</name>
<proteinExistence type="predicted"/>
<organism evidence="1">
    <name type="scientific">viral metagenome</name>
    <dbReference type="NCBI Taxonomy" id="1070528"/>
    <lineage>
        <taxon>unclassified sequences</taxon>
        <taxon>metagenomes</taxon>
        <taxon>organismal metagenomes</taxon>
    </lineage>
</organism>
<reference evidence="1" key="1">
    <citation type="journal article" date="2020" name="Nature">
        <title>Giant virus diversity and host interactions through global metagenomics.</title>
        <authorList>
            <person name="Schulz F."/>
            <person name="Roux S."/>
            <person name="Paez-Espino D."/>
            <person name="Jungbluth S."/>
            <person name="Walsh D.A."/>
            <person name="Denef V.J."/>
            <person name="McMahon K.D."/>
            <person name="Konstantinidis K.T."/>
            <person name="Eloe-Fadrosh E.A."/>
            <person name="Kyrpides N.C."/>
            <person name="Woyke T."/>
        </authorList>
    </citation>
    <scope>NUCLEOTIDE SEQUENCE</scope>
    <source>
        <strain evidence="1">GVMAG-M-3300023184-177</strain>
    </source>
</reference>
<dbReference type="AlphaFoldDB" id="A0A6C0HUU6"/>
<dbReference type="EMBL" id="MN740018">
    <property type="protein sequence ID" value="QHT84481.1"/>
    <property type="molecule type" value="Genomic_DNA"/>
</dbReference>
<sequence length="125" mass="14853">MTSNYERKRELLTFLLGSKETQSELFSKIIYKDLDKFKEFMDDLDKSELGEYSKILNEDIYNSKLKEIKTQTNALKEQMIAQANGIKYNSVVSVIERKLYIIELQIDVGIYNLYHNRNVKFYFDV</sequence>
<accession>A0A6C0HUU6</accession>